<evidence type="ECO:0008006" key="3">
    <source>
        <dbReference type="Google" id="ProtNLM"/>
    </source>
</evidence>
<dbReference type="EMBL" id="JALJOV010000002">
    <property type="protein sequence ID" value="KAK9869023.1"/>
    <property type="molecule type" value="Genomic_DNA"/>
</dbReference>
<dbReference type="CDD" id="cd09272">
    <property type="entry name" value="RNase_HI_RT_Ty1"/>
    <property type="match status" value="1"/>
</dbReference>
<protein>
    <recommendedName>
        <fullName evidence="3">Polyprotein</fullName>
    </recommendedName>
</protein>
<dbReference type="AlphaFoldDB" id="A0AAW1TKK7"/>
<comment type="caution">
    <text evidence="1">The sequence shown here is derived from an EMBL/GenBank/DDBJ whole genome shotgun (WGS) entry which is preliminary data.</text>
</comment>
<name>A0AAW1TKK7_9CHLO</name>
<evidence type="ECO:0000313" key="1">
    <source>
        <dbReference type="EMBL" id="KAK9869023.1"/>
    </source>
</evidence>
<dbReference type="Proteomes" id="UP001485043">
    <property type="component" value="Unassembled WGS sequence"/>
</dbReference>
<proteinExistence type="predicted"/>
<accession>A0AAW1TKK7</accession>
<sequence length="82" mass="9190">MKIYADNQSAIKLLKNPVSSLRSTHAHIDVSYHFALERVARKEIEFQFIKTDGMLADVLTETAPSGKLKIYRCVVRGGIGLQ</sequence>
<keyword evidence="2" id="KW-1185">Reference proteome</keyword>
<reference evidence="1 2" key="1">
    <citation type="journal article" date="2024" name="Nat. Commun.">
        <title>Phylogenomics reveals the evolutionary origins of lichenization in chlorophyte algae.</title>
        <authorList>
            <person name="Puginier C."/>
            <person name="Libourel C."/>
            <person name="Otte J."/>
            <person name="Skaloud P."/>
            <person name="Haon M."/>
            <person name="Grisel S."/>
            <person name="Petersen M."/>
            <person name="Berrin J.G."/>
            <person name="Delaux P.M."/>
            <person name="Dal Grande F."/>
            <person name="Keller J."/>
        </authorList>
    </citation>
    <scope>NUCLEOTIDE SEQUENCE [LARGE SCALE GENOMIC DNA]</scope>
    <source>
        <strain evidence="1 2">SAG 2523</strain>
    </source>
</reference>
<organism evidence="1 2">
    <name type="scientific">Apatococcus fuscideae</name>
    <dbReference type="NCBI Taxonomy" id="2026836"/>
    <lineage>
        <taxon>Eukaryota</taxon>
        <taxon>Viridiplantae</taxon>
        <taxon>Chlorophyta</taxon>
        <taxon>core chlorophytes</taxon>
        <taxon>Trebouxiophyceae</taxon>
        <taxon>Chlorellales</taxon>
        <taxon>Chlorellaceae</taxon>
        <taxon>Apatococcus</taxon>
    </lineage>
</organism>
<evidence type="ECO:0000313" key="2">
    <source>
        <dbReference type="Proteomes" id="UP001485043"/>
    </source>
</evidence>
<gene>
    <name evidence="1" type="ORF">WJX84_002156</name>
</gene>